<name>A0A8C3MH55_GEOPR</name>
<feature type="compositionally biased region" description="Basic and acidic residues" evidence="1">
    <location>
        <begin position="299"/>
        <end position="311"/>
    </location>
</feature>
<reference evidence="3" key="1">
    <citation type="submission" date="2020-02" db="EMBL/GenBank/DDBJ databases">
        <authorList>
            <person name="Enbody D E."/>
            <person name="Pettersson E M."/>
        </authorList>
    </citation>
    <scope>NUCLEOTIDE SEQUENCE [LARGE SCALE GENOMIC DNA]</scope>
</reference>
<dbReference type="InterPro" id="IPR025259">
    <property type="entry name" value="CCDC34/181"/>
</dbReference>
<dbReference type="Proteomes" id="UP000694382">
    <property type="component" value="Chromosome 5"/>
</dbReference>
<reference evidence="3" key="2">
    <citation type="submission" date="2025-08" db="UniProtKB">
        <authorList>
            <consortium name="Ensembl"/>
        </authorList>
    </citation>
    <scope>IDENTIFICATION</scope>
</reference>
<dbReference type="AlphaFoldDB" id="A0A8C3MH55"/>
<evidence type="ECO:0000259" key="2">
    <source>
        <dbReference type="Pfam" id="PF13904"/>
    </source>
</evidence>
<feature type="region of interest" description="Disordered" evidence="1">
    <location>
        <begin position="63"/>
        <end position="226"/>
    </location>
</feature>
<dbReference type="GeneID" id="115904655"/>
<sequence length="460" mass="51310">MPPCDVSGLPPAHEVMGSCLLHWSVRRNVKEQRAARSCYGSAQVCRCSPCGASADCPPAGQGPPFSPGVSPQAVPQGCTRRRREGPAMAEPRGPPGTPPEPAPAGVGNRPCRCPEPAPAGARPCRRRYPPLSVPGARSRRSPPLPASVTGVRPRRCAALPPAMSPSPPPAKGRLSPSPSEGSPLSVPSRCNSPERAEPPGASRSPPGHRRTEHSETAGGRKVSPWKDNLSPWEVWFIGKEKELRARLQARAAEEVNKQLEEMKQNQEWERRKRIAEEKHKEWVLKKREEERRERKRKMSKEMAEKATRELEKMQLKEKADIKYKEWLEKKRAEEAEKKKKEKEKEKERVAELQEKRTRSEKIFKEWLQNARNKPQPALNGYGFPHGRSAGCADGNLYPAPAYCNPIPWKPVHVPPPKEDTVLTRKRSQRPGPCQPCAALPVEISKPRTNPCIGSLCRKKL</sequence>
<evidence type="ECO:0000256" key="1">
    <source>
        <dbReference type="SAM" id="MobiDB-lite"/>
    </source>
</evidence>
<dbReference type="CTD" id="91057"/>
<dbReference type="InterPro" id="IPR045323">
    <property type="entry name" value="CCDC34"/>
</dbReference>
<dbReference type="RefSeq" id="XP_030806061.1">
    <property type="nucleotide sequence ID" value="XM_030950201.1"/>
</dbReference>
<dbReference type="Pfam" id="PF13904">
    <property type="entry name" value="CCDC34"/>
    <property type="match status" value="1"/>
</dbReference>
<evidence type="ECO:0000313" key="4">
    <source>
        <dbReference type="Proteomes" id="UP000694382"/>
    </source>
</evidence>
<organism evidence="3 4">
    <name type="scientific">Geospiza parvula</name>
    <name type="common">Small tree-finch</name>
    <name type="synonym">Camarhynchus parvulus</name>
    <dbReference type="NCBI Taxonomy" id="87175"/>
    <lineage>
        <taxon>Eukaryota</taxon>
        <taxon>Metazoa</taxon>
        <taxon>Chordata</taxon>
        <taxon>Craniata</taxon>
        <taxon>Vertebrata</taxon>
        <taxon>Euteleostomi</taxon>
        <taxon>Archelosauria</taxon>
        <taxon>Archosauria</taxon>
        <taxon>Dinosauria</taxon>
        <taxon>Saurischia</taxon>
        <taxon>Theropoda</taxon>
        <taxon>Coelurosauria</taxon>
        <taxon>Aves</taxon>
        <taxon>Neognathae</taxon>
        <taxon>Neoaves</taxon>
        <taxon>Telluraves</taxon>
        <taxon>Australaves</taxon>
        <taxon>Passeriformes</taxon>
        <taxon>Thraupidae</taxon>
        <taxon>Camarhynchus</taxon>
    </lineage>
</organism>
<keyword evidence="4" id="KW-1185">Reference proteome</keyword>
<feature type="domain" description="Coiled-coil" evidence="2">
    <location>
        <begin position="229"/>
        <end position="408"/>
    </location>
</feature>
<proteinExistence type="predicted"/>
<dbReference type="PANTHER" id="PTHR23247">
    <property type="entry name" value="NY-REN-41 ANTIGEN L15 -RELATED"/>
    <property type="match status" value="1"/>
</dbReference>
<feature type="region of interest" description="Disordered" evidence="1">
    <location>
        <begin position="332"/>
        <end position="354"/>
    </location>
</feature>
<feature type="compositionally biased region" description="Pro residues" evidence="1">
    <location>
        <begin position="92"/>
        <end position="102"/>
    </location>
</feature>
<accession>A0A8C3MH55</accession>
<gene>
    <name evidence="3" type="primary">CCDC34</name>
</gene>
<feature type="compositionally biased region" description="Low complexity" evidence="1">
    <location>
        <begin position="175"/>
        <end position="188"/>
    </location>
</feature>
<protein>
    <submittedName>
        <fullName evidence="3">Coiled-coil domain containing 34</fullName>
    </submittedName>
</protein>
<evidence type="ECO:0000313" key="3">
    <source>
        <dbReference type="Ensembl" id="ENSCPVP00000006047.1"/>
    </source>
</evidence>
<feature type="region of interest" description="Disordered" evidence="1">
    <location>
        <begin position="288"/>
        <end position="311"/>
    </location>
</feature>
<dbReference type="PANTHER" id="PTHR23247:SF2">
    <property type="entry name" value="COILED-COIL DOMAIN-CONTAINING PROTEIN 34"/>
    <property type="match status" value="1"/>
</dbReference>
<dbReference type="Ensembl" id="ENSCPVT00000006279.2">
    <property type="protein sequence ID" value="ENSCPVP00000006047.1"/>
    <property type="gene ID" value="ENSCPVG00000004459.2"/>
</dbReference>
<reference evidence="3" key="3">
    <citation type="submission" date="2025-09" db="UniProtKB">
        <authorList>
            <consortium name="Ensembl"/>
        </authorList>
    </citation>
    <scope>IDENTIFICATION</scope>
</reference>